<gene>
    <name evidence="2" type="ORF">CN311_09640</name>
</gene>
<dbReference type="InterPro" id="IPR036812">
    <property type="entry name" value="NAD(P)_OxRdtase_dom_sf"/>
</dbReference>
<dbReference type="Proteomes" id="UP000219182">
    <property type="component" value="Unassembled WGS sequence"/>
</dbReference>
<accession>A0A2A6FII9</accession>
<dbReference type="SUPFAM" id="SSF51430">
    <property type="entry name" value="NAD(P)-linked oxidoreductase"/>
    <property type="match status" value="1"/>
</dbReference>
<evidence type="ECO:0000313" key="3">
    <source>
        <dbReference type="Proteomes" id="UP000219182"/>
    </source>
</evidence>
<dbReference type="PANTHER" id="PTHR42686:SF1">
    <property type="entry name" value="GH17980P-RELATED"/>
    <property type="match status" value="1"/>
</dbReference>
<evidence type="ECO:0000259" key="1">
    <source>
        <dbReference type="Pfam" id="PF00248"/>
    </source>
</evidence>
<name>A0A2A6FII9_9HYPH</name>
<dbReference type="AlphaFoldDB" id="A0A2A6FII9"/>
<protein>
    <submittedName>
        <fullName evidence="2">Pyridoxal 4-dehydrogenase</fullName>
    </submittedName>
</protein>
<sequence>MNASDKKKFGRTGLEVTTMGFGTAPIGNQFRAVPEADVRDVIRGAWDAGLRYFDTAPMYGHGLSERRLGEALRAFPRDEYVLSTKVGRLLAPVPKGEMKSFFWVDMPPFEVVHDYSYDGCMRSFEDSLQRLGVSRIDILFIHDIDVFSHGPELQKQHFRTAMDSGYKALEKLRSEKVVSAIGVGCNEWQVCEAALRERDFDCFLLAGRYTLLEQEALDTFLPLCEERDVAIVLGGGFNSGILATGAVKGAHYNYSEAAEPILQQVGKIEAVCREFNVPLAAAALQFVLAHPSIPTNIPGTRTRKHLDQNVALIGHSIPAEFWAALKKQGLIRENAPTPA</sequence>
<comment type="caution">
    <text evidence="2">The sequence shown here is derived from an EMBL/GenBank/DDBJ whole genome shotgun (WGS) entry which is preliminary data.</text>
</comment>
<dbReference type="GO" id="GO:0005829">
    <property type="term" value="C:cytosol"/>
    <property type="evidence" value="ECO:0007669"/>
    <property type="project" value="TreeGrafter"/>
</dbReference>
<dbReference type="GO" id="GO:0016491">
    <property type="term" value="F:oxidoreductase activity"/>
    <property type="evidence" value="ECO:0007669"/>
    <property type="project" value="InterPro"/>
</dbReference>
<dbReference type="Pfam" id="PF00248">
    <property type="entry name" value="Aldo_ket_red"/>
    <property type="match status" value="1"/>
</dbReference>
<proteinExistence type="predicted"/>
<organism evidence="2 3">
    <name type="scientific">Mesorhizobium sanjuanii</name>
    <dbReference type="NCBI Taxonomy" id="2037900"/>
    <lineage>
        <taxon>Bacteria</taxon>
        <taxon>Pseudomonadati</taxon>
        <taxon>Pseudomonadota</taxon>
        <taxon>Alphaproteobacteria</taxon>
        <taxon>Hyphomicrobiales</taxon>
        <taxon>Phyllobacteriaceae</taxon>
        <taxon>Mesorhizobium</taxon>
    </lineage>
</organism>
<dbReference type="EMBL" id="NWQG01000049">
    <property type="protein sequence ID" value="PDQ21248.1"/>
    <property type="molecule type" value="Genomic_DNA"/>
</dbReference>
<evidence type="ECO:0000313" key="2">
    <source>
        <dbReference type="EMBL" id="PDQ21248.1"/>
    </source>
</evidence>
<keyword evidence="3" id="KW-1185">Reference proteome</keyword>
<dbReference type="InterPro" id="IPR023210">
    <property type="entry name" value="NADP_OxRdtase_dom"/>
</dbReference>
<dbReference type="Gene3D" id="3.20.20.100">
    <property type="entry name" value="NADP-dependent oxidoreductase domain"/>
    <property type="match status" value="1"/>
</dbReference>
<feature type="domain" description="NADP-dependent oxidoreductase" evidence="1">
    <location>
        <begin position="19"/>
        <end position="327"/>
    </location>
</feature>
<dbReference type="InterPro" id="IPR020471">
    <property type="entry name" value="AKR"/>
</dbReference>
<reference evidence="2 3" key="1">
    <citation type="submission" date="2017-09" db="EMBL/GenBank/DDBJ databases">
        <title>Mesorhizobum sanjuanii sp. nov. isolated from nodules of Lotus tenuis in saline-alkaline lowlands of Flooding Pampa.</title>
        <authorList>
            <person name="Sannazzaro A.I."/>
            <person name="Torres Tejerizo G.A."/>
            <person name="Fontana F."/>
            <person name="Cumpa Velazquez L.M."/>
            <person name="Hansen L."/>
            <person name="Pistorio M."/>
            <person name="Estrella M.J."/>
        </authorList>
    </citation>
    <scope>NUCLEOTIDE SEQUENCE [LARGE SCALE GENOMIC DNA]</scope>
    <source>
        <strain evidence="2 3">BSA136</strain>
    </source>
</reference>
<dbReference type="RefSeq" id="WP_097573130.1">
    <property type="nucleotide sequence ID" value="NZ_NWQG01000049.1"/>
</dbReference>
<dbReference type="PANTHER" id="PTHR42686">
    <property type="entry name" value="GH17980P-RELATED"/>
    <property type="match status" value="1"/>
</dbReference>